<dbReference type="Pfam" id="PF01697">
    <property type="entry name" value="Glyco_transf_92"/>
    <property type="match status" value="1"/>
</dbReference>
<accession>A0A0K0FUE0</accession>
<reference evidence="7" key="1">
    <citation type="submission" date="2014-07" db="EMBL/GenBank/DDBJ databases">
        <authorList>
            <person name="Martin A.A"/>
            <person name="De Silva N."/>
        </authorList>
    </citation>
    <scope>NUCLEOTIDE SEQUENCE</scope>
</reference>
<organism evidence="7 8">
    <name type="scientific">Strongyloides venezuelensis</name>
    <name type="common">Threadworm</name>
    <dbReference type="NCBI Taxonomy" id="75913"/>
    <lineage>
        <taxon>Eukaryota</taxon>
        <taxon>Metazoa</taxon>
        <taxon>Ecdysozoa</taxon>
        <taxon>Nematoda</taxon>
        <taxon>Chromadorea</taxon>
        <taxon>Rhabditida</taxon>
        <taxon>Tylenchina</taxon>
        <taxon>Panagrolaimomorpha</taxon>
        <taxon>Strongyloidoidea</taxon>
        <taxon>Strongyloididae</taxon>
        <taxon>Strongyloides</taxon>
    </lineage>
</organism>
<proteinExistence type="inferred from homology"/>
<sequence length="475" mass="57049">MLHIHGGLLYLLIIFSVLIIYSDEVKNNKRNKINRLKKANKNRLLQLRNSENLYLWKFNAIPKNYLLAKKGTILGIHLRQCFNRINENHFYISLNNETFYAQNDRFHTTLCEISEYKCLYYPHQSYFKVPLNIVNNLKEIEIVSNITGQKRTFPLDTTAANSIPFDGITVCTPLLYYYNNWLQMFMFLEKWREEKNVRIMIYYRSLSRDVFELLKYYEKLNIVYLIPSPIFPRNDPMEKFVATSHGMGPIFFNDCMYKNNTNYLTVMDVDEYFYIFDEKSRETGLLEFIKTKVNQYPMIGFFNFQSYYMSYINKKVDDSFNFTTEGLLTYDHINREGKSIMLTNKIYYPSYHIPLFKRVKNGYRIPKNESILLHARPNFIFKDAKSKVKMQFLGRPEKLKLNSNYQTLKKSLSKTLVFKYNHAVVSNKCLHKNKKKDKNYCYWNIEDCKKQIDLSEDWIYTSEEIKNYQEYVKFK</sequence>
<dbReference type="EC" id="2.4.1.-" evidence="6"/>
<keyword evidence="4 6" id="KW-0808">Transferase</keyword>
<dbReference type="Proteomes" id="UP000035680">
    <property type="component" value="Unassembled WGS sequence"/>
</dbReference>
<name>A0A0K0FUE0_STRVS</name>
<reference evidence="8" key="2">
    <citation type="submission" date="2015-08" db="UniProtKB">
        <authorList>
            <consortium name="WormBaseParasite"/>
        </authorList>
    </citation>
    <scope>IDENTIFICATION</scope>
</reference>
<evidence type="ECO:0000313" key="7">
    <source>
        <dbReference type="Proteomes" id="UP000035680"/>
    </source>
</evidence>
<evidence type="ECO:0000313" key="8">
    <source>
        <dbReference type="WBParaSite" id="SVE_1595200.1"/>
    </source>
</evidence>
<dbReference type="AlphaFoldDB" id="A0A0K0FUE0"/>
<dbReference type="GO" id="GO:0016757">
    <property type="term" value="F:glycosyltransferase activity"/>
    <property type="evidence" value="ECO:0007669"/>
    <property type="project" value="UniProtKB-UniRule"/>
</dbReference>
<evidence type="ECO:0000256" key="3">
    <source>
        <dbReference type="ARBA" id="ARBA00022676"/>
    </source>
</evidence>
<keyword evidence="3 6" id="KW-0328">Glycosyltransferase</keyword>
<evidence type="ECO:0000256" key="2">
    <source>
        <dbReference type="ARBA" id="ARBA00007647"/>
    </source>
</evidence>
<keyword evidence="7" id="KW-1185">Reference proteome</keyword>
<dbReference type="GO" id="GO:0016020">
    <property type="term" value="C:membrane"/>
    <property type="evidence" value="ECO:0007669"/>
    <property type="project" value="UniProtKB-SubCell"/>
</dbReference>
<comment type="subcellular location">
    <subcellularLocation>
        <location evidence="1">Membrane</location>
        <topology evidence="1">Single-pass membrane protein</topology>
    </subcellularLocation>
</comment>
<evidence type="ECO:0000256" key="6">
    <source>
        <dbReference type="RuleBase" id="RU366017"/>
    </source>
</evidence>
<evidence type="ECO:0000256" key="5">
    <source>
        <dbReference type="ARBA" id="ARBA00023136"/>
    </source>
</evidence>
<keyword evidence="5" id="KW-0472">Membrane</keyword>
<protein>
    <recommendedName>
        <fullName evidence="6">Glycosyltransferase family 92 protein</fullName>
        <ecNumber evidence="6">2.4.1.-</ecNumber>
    </recommendedName>
</protein>
<evidence type="ECO:0000256" key="4">
    <source>
        <dbReference type="ARBA" id="ARBA00022679"/>
    </source>
</evidence>
<dbReference type="InterPro" id="IPR008166">
    <property type="entry name" value="Glyco_transf_92"/>
</dbReference>
<comment type="similarity">
    <text evidence="2 6">Belongs to the glycosyltransferase 92 family.</text>
</comment>
<dbReference type="WBParaSite" id="SVE_1595200.1">
    <property type="protein sequence ID" value="SVE_1595200.1"/>
    <property type="gene ID" value="SVE_1595200"/>
</dbReference>
<dbReference type="PANTHER" id="PTHR47024:SF1">
    <property type="entry name" value="GLYCOSYLTRANSFERASE FAMILY 92 PROTEIN"/>
    <property type="match status" value="1"/>
</dbReference>
<dbReference type="PANTHER" id="PTHR47024">
    <property type="entry name" value="BIOFILM ABSENT ON HEAD (AFTER YERSINIA EXPOSURE)-RELATED"/>
    <property type="match status" value="1"/>
</dbReference>
<evidence type="ECO:0000256" key="1">
    <source>
        <dbReference type="ARBA" id="ARBA00004167"/>
    </source>
</evidence>